<accession>A0ABQ4ZLD8</accession>
<sequence length="390" mass="44438">MNLHQHLSRISPQRLETTSPNTRDAIIIHSMTALQDLTMASELRLPVLPPRGAAFCRPALRVVILGSILYVKEGIGGQLLSQSARSDNGLDDKMVRRILDGNLLLAAIVYVSSHRFQVHHQSINTLEVVLIVVNTVEPYFGSLCPAKGEPPRFLQLYIYDTENEVDNHMRHFGRDNSGLRRDIVKGLIDLLDAHNALVQLFRTARKKIEDTHIPNFKVRLYNVAGAREYELPTGDMLGAIMYETCPKIDMDYDIILEGCSGYPQRVNKLHPSYMSLQFPLIFIYGQDGYSKELKMIDATGSSSEQKRLTMLDYYSYQLHDCANRYNYLSRTIRLFQQYVVAAFCVVEQTQTDFVREHQNDIKNEYLSGIYDAINRGDNDGSDFGLRLILP</sequence>
<protein>
    <recommendedName>
        <fullName evidence="3">Helitron helicase-like domain-containing protein</fullName>
    </recommendedName>
</protein>
<name>A0ABQ4ZLD8_9ASTR</name>
<evidence type="ECO:0000313" key="2">
    <source>
        <dbReference type="Proteomes" id="UP001151760"/>
    </source>
</evidence>
<reference evidence="1" key="1">
    <citation type="journal article" date="2022" name="Int. J. Mol. Sci.">
        <title>Draft Genome of Tanacetum Coccineum: Genomic Comparison of Closely Related Tanacetum-Family Plants.</title>
        <authorList>
            <person name="Yamashiro T."/>
            <person name="Shiraishi A."/>
            <person name="Nakayama K."/>
            <person name="Satake H."/>
        </authorList>
    </citation>
    <scope>NUCLEOTIDE SEQUENCE</scope>
</reference>
<dbReference type="PANTHER" id="PTHR45786:SF74">
    <property type="entry name" value="ATP-DEPENDENT DNA HELICASE"/>
    <property type="match status" value="1"/>
</dbReference>
<dbReference type="EMBL" id="BQNB010011403">
    <property type="protein sequence ID" value="GJS90121.1"/>
    <property type="molecule type" value="Genomic_DNA"/>
</dbReference>
<dbReference type="Proteomes" id="UP001151760">
    <property type="component" value="Unassembled WGS sequence"/>
</dbReference>
<keyword evidence="2" id="KW-1185">Reference proteome</keyword>
<reference evidence="1" key="2">
    <citation type="submission" date="2022-01" db="EMBL/GenBank/DDBJ databases">
        <authorList>
            <person name="Yamashiro T."/>
            <person name="Shiraishi A."/>
            <person name="Satake H."/>
            <person name="Nakayama K."/>
        </authorList>
    </citation>
    <scope>NUCLEOTIDE SEQUENCE</scope>
</reference>
<comment type="caution">
    <text evidence="1">The sequence shown here is derived from an EMBL/GenBank/DDBJ whole genome shotgun (WGS) entry which is preliminary data.</text>
</comment>
<proteinExistence type="predicted"/>
<organism evidence="1 2">
    <name type="scientific">Tanacetum coccineum</name>
    <dbReference type="NCBI Taxonomy" id="301880"/>
    <lineage>
        <taxon>Eukaryota</taxon>
        <taxon>Viridiplantae</taxon>
        <taxon>Streptophyta</taxon>
        <taxon>Embryophyta</taxon>
        <taxon>Tracheophyta</taxon>
        <taxon>Spermatophyta</taxon>
        <taxon>Magnoliopsida</taxon>
        <taxon>eudicotyledons</taxon>
        <taxon>Gunneridae</taxon>
        <taxon>Pentapetalae</taxon>
        <taxon>asterids</taxon>
        <taxon>campanulids</taxon>
        <taxon>Asterales</taxon>
        <taxon>Asteraceae</taxon>
        <taxon>Asteroideae</taxon>
        <taxon>Anthemideae</taxon>
        <taxon>Anthemidinae</taxon>
        <taxon>Tanacetum</taxon>
    </lineage>
</organism>
<evidence type="ECO:0008006" key="3">
    <source>
        <dbReference type="Google" id="ProtNLM"/>
    </source>
</evidence>
<evidence type="ECO:0000313" key="1">
    <source>
        <dbReference type="EMBL" id="GJS90121.1"/>
    </source>
</evidence>
<dbReference type="PANTHER" id="PTHR45786">
    <property type="entry name" value="DNA BINDING PROTEIN-LIKE"/>
    <property type="match status" value="1"/>
</dbReference>
<gene>
    <name evidence="1" type="ORF">Tco_0772757</name>
</gene>